<feature type="domain" description="Ribosome maturation factor RimP N-terminal" evidence="5">
    <location>
        <begin position="17"/>
        <end position="93"/>
    </location>
</feature>
<dbReference type="Proteomes" id="UP001235712">
    <property type="component" value="Unassembled WGS sequence"/>
</dbReference>
<comment type="subcellular location">
    <subcellularLocation>
        <location evidence="3">Cytoplasm</location>
    </subcellularLocation>
</comment>
<comment type="similarity">
    <text evidence="3">Belongs to the RimP family.</text>
</comment>
<comment type="caution">
    <text evidence="6">The sequence shown here is derived from an EMBL/GenBank/DDBJ whole genome shotgun (WGS) entry which is preliminary data.</text>
</comment>
<evidence type="ECO:0000256" key="2">
    <source>
        <dbReference type="ARBA" id="ARBA00022517"/>
    </source>
</evidence>
<evidence type="ECO:0000259" key="5">
    <source>
        <dbReference type="Pfam" id="PF02576"/>
    </source>
</evidence>
<gene>
    <name evidence="3" type="primary">rimP</name>
    <name evidence="6" type="ORF">J2S57_000429</name>
</gene>
<evidence type="ECO:0000313" key="6">
    <source>
        <dbReference type="EMBL" id="MDP9824680.1"/>
    </source>
</evidence>
<sequence length="179" mass="18981">MSASSGQQAADGVRALAEPLAADAGLVVESVTVTPAGKRRVLRVTVDLPETEFGGVPLESVSAVSRSISEALDAGNVMGGTPYVLEVSSPGADRPLTERRHWMRARRRLVRTLAAEGATPQTGRLTEVTDEGVVLDDERTVPWAEITGGRVELEFGHPDDYADLEAQAGDAADDDDEEK</sequence>
<keyword evidence="7" id="KW-1185">Reference proteome</keyword>
<evidence type="ECO:0000313" key="7">
    <source>
        <dbReference type="Proteomes" id="UP001235712"/>
    </source>
</evidence>
<dbReference type="PANTHER" id="PTHR33867">
    <property type="entry name" value="RIBOSOME MATURATION FACTOR RIMP"/>
    <property type="match status" value="1"/>
</dbReference>
<accession>A0ABT9NW77</accession>
<dbReference type="Gene3D" id="3.30.300.70">
    <property type="entry name" value="RimP-like superfamily, N-terminal"/>
    <property type="match status" value="1"/>
</dbReference>
<protein>
    <recommendedName>
        <fullName evidence="3">Ribosome maturation factor RimP</fullName>
    </recommendedName>
</protein>
<keyword evidence="2 3" id="KW-0690">Ribosome biogenesis</keyword>
<evidence type="ECO:0000256" key="3">
    <source>
        <dbReference type="HAMAP-Rule" id="MF_01077"/>
    </source>
</evidence>
<dbReference type="EMBL" id="JAUSQZ010000001">
    <property type="protein sequence ID" value="MDP9824680.1"/>
    <property type="molecule type" value="Genomic_DNA"/>
</dbReference>
<dbReference type="InterPro" id="IPR035956">
    <property type="entry name" value="RimP_N_sf"/>
</dbReference>
<keyword evidence="1 3" id="KW-0963">Cytoplasm</keyword>
<evidence type="ECO:0000256" key="4">
    <source>
        <dbReference type="SAM" id="MobiDB-lite"/>
    </source>
</evidence>
<organism evidence="6 7">
    <name type="scientific">Kineosporia succinea</name>
    <dbReference type="NCBI Taxonomy" id="84632"/>
    <lineage>
        <taxon>Bacteria</taxon>
        <taxon>Bacillati</taxon>
        <taxon>Actinomycetota</taxon>
        <taxon>Actinomycetes</taxon>
        <taxon>Kineosporiales</taxon>
        <taxon>Kineosporiaceae</taxon>
        <taxon>Kineosporia</taxon>
    </lineage>
</organism>
<proteinExistence type="inferred from homology"/>
<feature type="region of interest" description="Disordered" evidence="4">
    <location>
        <begin position="155"/>
        <end position="179"/>
    </location>
</feature>
<dbReference type="RefSeq" id="WP_307237683.1">
    <property type="nucleotide sequence ID" value="NZ_JAUSQZ010000001.1"/>
</dbReference>
<dbReference type="InterPro" id="IPR003728">
    <property type="entry name" value="Ribosome_maturation_RimP"/>
</dbReference>
<dbReference type="HAMAP" id="MF_01077">
    <property type="entry name" value="RimP"/>
    <property type="match status" value="1"/>
</dbReference>
<reference evidence="6 7" key="1">
    <citation type="submission" date="2023-07" db="EMBL/GenBank/DDBJ databases">
        <title>Sequencing the genomes of 1000 actinobacteria strains.</title>
        <authorList>
            <person name="Klenk H.-P."/>
        </authorList>
    </citation>
    <scope>NUCLEOTIDE SEQUENCE [LARGE SCALE GENOMIC DNA]</scope>
    <source>
        <strain evidence="6 7">DSM 44388</strain>
    </source>
</reference>
<evidence type="ECO:0000256" key="1">
    <source>
        <dbReference type="ARBA" id="ARBA00022490"/>
    </source>
</evidence>
<dbReference type="InterPro" id="IPR028989">
    <property type="entry name" value="RimP_N"/>
</dbReference>
<name>A0ABT9NW77_9ACTN</name>
<dbReference type="Pfam" id="PF02576">
    <property type="entry name" value="RimP_N"/>
    <property type="match status" value="1"/>
</dbReference>
<comment type="function">
    <text evidence="3">Required for maturation of 30S ribosomal subunits.</text>
</comment>
<dbReference type="PANTHER" id="PTHR33867:SF1">
    <property type="entry name" value="RIBOSOME MATURATION FACTOR RIMP"/>
    <property type="match status" value="1"/>
</dbReference>
<dbReference type="SUPFAM" id="SSF75420">
    <property type="entry name" value="YhbC-like, N-terminal domain"/>
    <property type="match status" value="1"/>
</dbReference>